<dbReference type="EMBL" id="JAMTCO010000019">
    <property type="protein sequence ID" value="MCP2273889.1"/>
    <property type="molecule type" value="Genomic_DNA"/>
</dbReference>
<dbReference type="Pfam" id="PF00293">
    <property type="entry name" value="NUDIX"/>
    <property type="match status" value="1"/>
</dbReference>
<proteinExistence type="inferred from homology"/>
<dbReference type="PROSITE" id="PS00893">
    <property type="entry name" value="NUDIX_BOX"/>
    <property type="match status" value="1"/>
</dbReference>
<feature type="domain" description="Nudix hydrolase" evidence="5">
    <location>
        <begin position="16"/>
        <end position="149"/>
    </location>
</feature>
<dbReference type="Gene3D" id="3.90.79.10">
    <property type="entry name" value="Nucleoside Triphosphate Pyrophosphohydrolase"/>
    <property type="match status" value="1"/>
</dbReference>
<dbReference type="PRINTS" id="PR00502">
    <property type="entry name" value="NUDIXFAMILY"/>
</dbReference>
<keyword evidence="7" id="KW-1185">Reference proteome</keyword>
<dbReference type="Proteomes" id="UP001205185">
    <property type="component" value="Unassembled WGS sequence"/>
</dbReference>
<comment type="cofactor">
    <cofactor evidence="1">
        <name>Mg(2+)</name>
        <dbReference type="ChEBI" id="CHEBI:18420"/>
    </cofactor>
</comment>
<dbReference type="PROSITE" id="PS51462">
    <property type="entry name" value="NUDIX"/>
    <property type="match status" value="1"/>
</dbReference>
<dbReference type="SUPFAM" id="SSF55811">
    <property type="entry name" value="Nudix"/>
    <property type="match status" value="1"/>
</dbReference>
<organism evidence="6 7">
    <name type="scientific">Actinokineospora diospyrosa</name>
    <dbReference type="NCBI Taxonomy" id="103728"/>
    <lineage>
        <taxon>Bacteria</taxon>
        <taxon>Bacillati</taxon>
        <taxon>Actinomycetota</taxon>
        <taxon>Actinomycetes</taxon>
        <taxon>Pseudonocardiales</taxon>
        <taxon>Pseudonocardiaceae</taxon>
        <taxon>Actinokineospora</taxon>
    </lineage>
</organism>
<dbReference type="CDD" id="cd04677">
    <property type="entry name" value="NUDIX_Hydrolase"/>
    <property type="match status" value="1"/>
</dbReference>
<evidence type="ECO:0000256" key="1">
    <source>
        <dbReference type="ARBA" id="ARBA00001946"/>
    </source>
</evidence>
<keyword evidence="3 4" id="KW-0378">Hydrolase</keyword>
<evidence type="ECO:0000256" key="3">
    <source>
        <dbReference type="ARBA" id="ARBA00022801"/>
    </source>
</evidence>
<evidence type="ECO:0000313" key="7">
    <source>
        <dbReference type="Proteomes" id="UP001205185"/>
    </source>
</evidence>
<comment type="caution">
    <text evidence="6">The sequence shown here is derived from an EMBL/GenBank/DDBJ whole genome shotgun (WGS) entry which is preliminary data.</text>
</comment>
<reference evidence="6 7" key="1">
    <citation type="submission" date="2022-06" db="EMBL/GenBank/DDBJ databases">
        <title>Genomic Encyclopedia of Archaeal and Bacterial Type Strains, Phase II (KMG-II): from individual species to whole genera.</title>
        <authorList>
            <person name="Goeker M."/>
        </authorList>
    </citation>
    <scope>NUCLEOTIDE SEQUENCE [LARGE SCALE GENOMIC DNA]</scope>
    <source>
        <strain evidence="6 7">DSM 44255</strain>
    </source>
</reference>
<dbReference type="InterPro" id="IPR015797">
    <property type="entry name" value="NUDIX_hydrolase-like_dom_sf"/>
</dbReference>
<dbReference type="PANTHER" id="PTHR43046">
    <property type="entry name" value="GDP-MANNOSE MANNOSYL HYDROLASE"/>
    <property type="match status" value="1"/>
</dbReference>
<gene>
    <name evidence="6" type="ORF">LV75_006421</name>
</gene>
<dbReference type="InterPro" id="IPR000086">
    <property type="entry name" value="NUDIX_hydrolase_dom"/>
</dbReference>
<dbReference type="RefSeq" id="WP_253891077.1">
    <property type="nucleotide sequence ID" value="NZ_BAAAVB010000010.1"/>
</dbReference>
<evidence type="ECO:0000259" key="5">
    <source>
        <dbReference type="PROSITE" id="PS51462"/>
    </source>
</evidence>
<evidence type="ECO:0000313" key="6">
    <source>
        <dbReference type="EMBL" id="MCP2273889.1"/>
    </source>
</evidence>
<dbReference type="PANTHER" id="PTHR43046:SF2">
    <property type="entry name" value="8-OXO-DGTP DIPHOSPHATASE-RELATED"/>
    <property type="match status" value="1"/>
</dbReference>
<accession>A0ABT1IMX7</accession>
<name>A0ABT1IMX7_9PSEU</name>
<dbReference type="InterPro" id="IPR020084">
    <property type="entry name" value="NUDIX_hydrolase_CS"/>
</dbReference>
<sequence length="153" mass="16547">MNDYLRQLRAAVGTAPLILAGANVVVVDGAGRVLLIERADTLDWGLPGGLMDPGESLEDCARREVFEETGVKVEELELLGVFSGPEFYYKCPNGDEIHNVTAGYIARVPDGVAVSADLDEAFSARFFALDELPAAILPPEVPIIERYRERVGG</sequence>
<dbReference type="InterPro" id="IPR020476">
    <property type="entry name" value="Nudix_hydrolase"/>
</dbReference>
<evidence type="ECO:0000256" key="4">
    <source>
        <dbReference type="RuleBase" id="RU003476"/>
    </source>
</evidence>
<evidence type="ECO:0000256" key="2">
    <source>
        <dbReference type="ARBA" id="ARBA00005582"/>
    </source>
</evidence>
<protein>
    <submittedName>
        <fullName evidence="6">ADP-ribose pyrophosphatase YjhB, NUDIX family</fullName>
    </submittedName>
</protein>
<comment type="similarity">
    <text evidence="2 4">Belongs to the Nudix hydrolase family.</text>
</comment>